<dbReference type="EMBL" id="CP013118">
    <property type="protein sequence ID" value="ALO13983.1"/>
    <property type="molecule type" value="Genomic_DNA"/>
</dbReference>
<keyword evidence="3" id="KW-1185">Reference proteome</keyword>
<name>A0A0S2HV93_9BACT</name>
<protein>
    <submittedName>
        <fullName evidence="2">Uncharacterized protein</fullName>
    </submittedName>
</protein>
<keyword evidence="1" id="KW-0732">Signal</keyword>
<organism evidence="2 3">
    <name type="scientific">Salinivirga cyanobacteriivorans</name>
    <dbReference type="NCBI Taxonomy" id="1307839"/>
    <lineage>
        <taxon>Bacteria</taxon>
        <taxon>Pseudomonadati</taxon>
        <taxon>Bacteroidota</taxon>
        <taxon>Bacteroidia</taxon>
        <taxon>Bacteroidales</taxon>
        <taxon>Salinivirgaceae</taxon>
        <taxon>Salinivirga</taxon>
    </lineage>
</organism>
<evidence type="ECO:0000313" key="2">
    <source>
        <dbReference type="EMBL" id="ALO13983.1"/>
    </source>
</evidence>
<feature type="signal peptide" evidence="1">
    <location>
        <begin position="1"/>
        <end position="23"/>
    </location>
</feature>
<proteinExistence type="predicted"/>
<reference evidence="2 3" key="1">
    <citation type="submission" date="2015-11" db="EMBL/GenBank/DDBJ databases">
        <title>Description and complete genome sequence of a novel strain predominating in hypersaline microbial mats and representing a new family of the Bacteriodetes phylum.</title>
        <authorList>
            <person name="Spring S."/>
            <person name="Bunk B."/>
            <person name="Sproer C."/>
            <person name="Klenk H.-P."/>
        </authorList>
    </citation>
    <scope>NUCLEOTIDE SEQUENCE [LARGE SCALE GENOMIC DNA]</scope>
    <source>
        <strain evidence="2 3">L21-Spi-D4</strain>
    </source>
</reference>
<gene>
    <name evidence="2" type="ORF">L21SP5_00304</name>
</gene>
<dbReference type="Proteomes" id="UP000064893">
    <property type="component" value="Chromosome"/>
</dbReference>
<accession>A0A0S2HV93</accession>
<dbReference type="KEGG" id="blq:L21SP5_00304"/>
<dbReference type="AlphaFoldDB" id="A0A0S2HV93"/>
<evidence type="ECO:0000313" key="3">
    <source>
        <dbReference type="Proteomes" id="UP000064893"/>
    </source>
</evidence>
<dbReference type="RefSeq" id="WP_057951577.1">
    <property type="nucleotide sequence ID" value="NZ_CP013118.1"/>
</dbReference>
<evidence type="ECO:0000256" key="1">
    <source>
        <dbReference type="SAM" id="SignalP"/>
    </source>
</evidence>
<feature type="chain" id="PRO_5006599400" evidence="1">
    <location>
        <begin position="24"/>
        <end position="176"/>
    </location>
</feature>
<sequence length="176" mass="20288" precursor="true">MKTKQIYLVIAFLLLAFCGHAQKNGYEHLTNVPPPHFNNAENQRNFRLNGILLSKTGKHLVLDYGRGNSTIAIFSFPDFNLLGLHTLNKVVELSQTYFTNNDSLLFVKEDRYAPDYMMIKVFEDRRKNIKCANTPRGCPSQAAGLAKIRTYTPDQKYLLERSRKNKSILEVYKRVD</sequence>